<dbReference type="EMBL" id="CAKXZS010000011">
    <property type="protein sequence ID" value="CAH2397606.1"/>
    <property type="molecule type" value="Genomic_DNA"/>
</dbReference>
<reference evidence="1" key="1">
    <citation type="submission" date="2022-03" db="EMBL/GenBank/DDBJ databases">
        <authorList>
            <person name="Brunel B."/>
        </authorList>
    </citation>
    <scope>NUCLEOTIDE SEQUENCE</scope>
    <source>
        <strain evidence="1">STM4922sample</strain>
    </source>
</reference>
<gene>
    <name evidence="1" type="ORF">MES4922_190327</name>
</gene>
<protein>
    <submittedName>
        <fullName evidence="1">Uncharacterized protein</fullName>
    </submittedName>
</protein>
<proteinExistence type="predicted"/>
<evidence type="ECO:0000313" key="1">
    <source>
        <dbReference type="EMBL" id="CAH2397606.1"/>
    </source>
</evidence>
<organism evidence="1 2">
    <name type="scientific">Mesorhizobium ventifaucium</name>
    <dbReference type="NCBI Taxonomy" id="666020"/>
    <lineage>
        <taxon>Bacteria</taxon>
        <taxon>Pseudomonadati</taxon>
        <taxon>Pseudomonadota</taxon>
        <taxon>Alphaproteobacteria</taxon>
        <taxon>Hyphomicrobiales</taxon>
        <taxon>Phyllobacteriaceae</taxon>
        <taxon>Mesorhizobium</taxon>
    </lineage>
</organism>
<sequence length="84" mass="9537">MFLPGRFDQLLGCHVRRHDPHQGVGYRLHLVRVHHPNSLEPPAFAQYLILLMCGTCSVRLSAKISRKNHISSAPWAPQENGFKP</sequence>
<evidence type="ECO:0000313" key="2">
    <source>
        <dbReference type="Proteomes" id="UP001152604"/>
    </source>
</evidence>
<comment type="caution">
    <text evidence="1">The sequence shown here is derived from an EMBL/GenBank/DDBJ whole genome shotgun (WGS) entry which is preliminary data.</text>
</comment>
<keyword evidence="2" id="KW-1185">Reference proteome</keyword>
<name>A0ABM9DM53_9HYPH</name>
<dbReference type="Proteomes" id="UP001152604">
    <property type="component" value="Unassembled WGS sequence"/>
</dbReference>
<accession>A0ABM9DM53</accession>